<keyword evidence="8" id="KW-1185">Reference proteome</keyword>
<name>A0A0D2MJ37_HYPSF</name>
<evidence type="ECO:0000256" key="1">
    <source>
        <dbReference type="ARBA" id="ARBA00007992"/>
    </source>
</evidence>
<organism evidence="7 8">
    <name type="scientific">Hypholoma sublateritium (strain FD-334 SS-4)</name>
    <dbReference type="NCBI Taxonomy" id="945553"/>
    <lineage>
        <taxon>Eukaryota</taxon>
        <taxon>Fungi</taxon>
        <taxon>Dikarya</taxon>
        <taxon>Basidiomycota</taxon>
        <taxon>Agaricomycotina</taxon>
        <taxon>Agaricomycetes</taxon>
        <taxon>Agaricomycetidae</taxon>
        <taxon>Agaricales</taxon>
        <taxon>Agaricineae</taxon>
        <taxon>Strophariaceae</taxon>
        <taxon>Hypholoma</taxon>
    </lineage>
</organism>
<evidence type="ECO:0000313" key="7">
    <source>
        <dbReference type="EMBL" id="KJA23673.1"/>
    </source>
</evidence>
<evidence type="ECO:0000313" key="8">
    <source>
        <dbReference type="Proteomes" id="UP000054270"/>
    </source>
</evidence>
<evidence type="ECO:0000256" key="5">
    <source>
        <dbReference type="ARBA" id="ARBA00023033"/>
    </source>
</evidence>
<evidence type="ECO:0000256" key="3">
    <source>
        <dbReference type="ARBA" id="ARBA00022827"/>
    </source>
</evidence>
<gene>
    <name evidence="7" type="ORF">HYPSUDRAFT_39515</name>
</gene>
<dbReference type="GO" id="GO:0071949">
    <property type="term" value="F:FAD binding"/>
    <property type="evidence" value="ECO:0007669"/>
    <property type="project" value="InterPro"/>
</dbReference>
<dbReference type="GO" id="GO:0004497">
    <property type="term" value="F:monooxygenase activity"/>
    <property type="evidence" value="ECO:0007669"/>
    <property type="project" value="UniProtKB-KW"/>
</dbReference>
<dbReference type="Pfam" id="PF01494">
    <property type="entry name" value="FAD_binding_3"/>
    <property type="match status" value="1"/>
</dbReference>
<dbReference type="InterPro" id="IPR036188">
    <property type="entry name" value="FAD/NAD-bd_sf"/>
</dbReference>
<dbReference type="OMA" id="WEHIDEA"/>
<dbReference type="Gene3D" id="3.50.50.60">
    <property type="entry name" value="FAD/NAD(P)-binding domain"/>
    <property type="match status" value="1"/>
</dbReference>
<dbReference type="STRING" id="945553.A0A0D2MJ37"/>
<sequence length="490" mass="54214">MAYHISPAPELPRATCALKFAIAGGGIAGLAAACALKLAGHDVVGVVERSDGTFQSRGGIQSTPGMTRTLLRWGFAPELQQHAHKCGVLVFRNGLSDDLIGRLKIDQDFLGDILTEFLFIQHQDLHNILRARLDAEGVPLLYNTSVDDVTISAEGATLALSTGQTLDADIVIAADGWNSALRERVVPDAPALQVVTEEQVTAPASPEHVLHLMFTVPTEKLAEDAELRFLTNRALWPMWMGQGFAINMNITTDGTALTATLTYDWDGEILAEDEEYVERPLAYFQLDLEKFCPTLCRLLSIVDTVSARVVTNRPVAEDVVCADSRIVLAGDAAHPLLPARPSLAIEDAETLRAIFARMTKPAERPRFLNAYEELRQPYCEGVVAYDRAFHQLVRTEPGASMDERDEMLRASMAHGGWEHIDEAAFRAGWETELRMYTFDAMEHVDSHWTHWGRYMKGEAGVVKRGKRRGASQQFFSGFTKSFTRLPPTYS</sequence>
<dbReference type="PRINTS" id="PR00420">
    <property type="entry name" value="RNGMNOXGNASE"/>
</dbReference>
<dbReference type="AlphaFoldDB" id="A0A0D2MJ37"/>
<dbReference type="PANTHER" id="PTHR13789">
    <property type="entry name" value="MONOOXYGENASE"/>
    <property type="match status" value="1"/>
</dbReference>
<evidence type="ECO:0000256" key="2">
    <source>
        <dbReference type="ARBA" id="ARBA00022630"/>
    </source>
</evidence>
<keyword evidence="3" id="KW-0274">FAD</keyword>
<keyword evidence="4" id="KW-0560">Oxidoreductase</keyword>
<evidence type="ECO:0000259" key="6">
    <source>
        <dbReference type="Pfam" id="PF01494"/>
    </source>
</evidence>
<dbReference type="InterPro" id="IPR002938">
    <property type="entry name" value="FAD-bd"/>
</dbReference>
<dbReference type="EMBL" id="KN817541">
    <property type="protein sequence ID" value="KJA23673.1"/>
    <property type="molecule type" value="Genomic_DNA"/>
</dbReference>
<dbReference type="InterPro" id="IPR050493">
    <property type="entry name" value="FAD-dep_Monooxygenase_BioMet"/>
</dbReference>
<comment type="similarity">
    <text evidence="1">Belongs to the paxM FAD-dependent monooxygenase family.</text>
</comment>
<evidence type="ECO:0000256" key="4">
    <source>
        <dbReference type="ARBA" id="ARBA00023002"/>
    </source>
</evidence>
<dbReference type="OrthoDB" id="1878542at2759"/>
<proteinExistence type="inferred from homology"/>
<dbReference type="Proteomes" id="UP000054270">
    <property type="component" value="Unassembled WGS sequence"/>
</dbReference>
<reference evidence="8" key="1">
    <citation type="submission" date="2014-04" db="EMBL/GenBank/DDBJ databases">
        <title>Evolutionary Origins and Diversification of the Mycorrhizal Mutualists.</title>
        <authorList>
            <consortium name="DOE Joint Genome Institute"/>
            <consortium name="Mycorrhizal Genomics Consortium"/>
            <person name="Kohler A."/>
            <person name="Kuo A."/>
            <person name="Nagy L.G."/>
            <person name="Floudas D."/>
            <person name="Copeland A."/>
            <person name="Barry K.W."/>
            <person name="Cichocki N."/>
            <person name="Veneault-Fourrey C."/>
            <person name="LaButti K."/>
            <person name="Lindquist E.A."/>
            <person name="Lipzen A."/>
            <person name="Lundell T."/>
            <person name="Morin E."/>
            <person name="Murat C."/>
            <person name="Riley R."/>
            <person name="Ohm R."/>
            <person name="Sun H."/>
            <person name="Tunlid A."/>
            <person name="Henrissat B."/>
            <person name="Grigoriev I.V."/>
            <person name="Hibbett D.S."/>
            <person name="Martin F."/>
        </authorList>
    </citation>
    <scope>NUCLEOTIDE SEQUENCE [LARGE SCALE GENOMIC DNA]</scope>
    <source>
        <strain evidence="8">FD-334 SS-4</strain>
    </source>
</reference>
<keyword evidence="2" id="KW-0285">Flavoprotein</keyword>
<protein>
    <recommendedName>
        <fullName evidence="6">FAD-binding domain-containing protein</fullName>
    </recommendedName>
</protein>
<accession>A0A0D2MJ37</accession>
<dbReference type="SUPFAM" id="SSF51905">
    <property type="entry name" value="FAD/NAD(P)-binding domain"/>
    <property type="match status" value="1"/>
</dbReference>
<dbReference type="PANTHER" id="PTHR13789:SF309">
    <property type="entry name" value="PUTATIVE (AFU_ORTHOLOGUE AFUA_6G14510)-RELATED"/>
    <property type="match status" value="1"/>
</dbReference>
<feature type="domain" description="FAD-binding" evidence="6">
    <location>
        <begin position="21"/>
        <end position="383"/>
    </location>
</feature>
<keyword evidence="5" id="KW-0503">Monooxygenase</keyword>